<dbReference type="PANTHER" id="PTHR34341">
    <property type="entry name" value="TRANSMEMBRANE PROTEIN 107"/>
    <property type="match status" value="1"/>
</dbReference>
<dbReference type="InterPro" id="IPR029248">
    <property type="entry name" value="TMEM107"/>
</dbReference>
<dbReference type="PANTHER" id="PTHR34341:SF1">
    <property type="entry name" value="TRANSMEMBRANE PROTEIN 107"/>
    <property type="match status" value="1"/>
</dbReference>
<dbReference type="RefSeq" id="XP_009014134.1">
    <property type="nucleotide sequence ID" value="XM_009015886.1"/>
</dbReference>
<evidence type="ECO:0000313" key="8">
    <source>
        <dbReference type="EMBL" id="ESO07523.1"/>
    </source>
</evidence>
<dbReference type="Proteomes" id="UP000015101">
    <property type="component" value="Unassembled WGS sequence"/>
</dbReference>
<dbReference type="KEGG" id="hro:HELRODRAFT_147116"/>
<dbReference type="AlphaFoldDB" id="T1EJW9"/>
<dbReference type="OrthoDB" id="6575128at2759"/>
<evidence type="ECO:0000313" key="10">
    <source>
        <dbReference type="Proteomes" id="UP000015101"/>
    </source>
</evidence>
<reference evidence="8 10" key="2">
    <citation type="journal article" date="2013" name="Nature">
        <title>Insights into bilaterian evolution from three spiralian genomes.</title>
        <authorList>
            <person name="Simakov O."/>
            <person name="Marletaz F."/>
            <person name="Cho S.J."/>
            <person name="Edsinger-Gonzales E."/>
            <person name="Havlak P."/>
            <person name="Hellsten U."/>
            <person name="Kuo D.H."/>
            <person name="Larsson T."/>
            <person name="Lv J."/>
            <person name="Arendt D."/>
            <person name="Savage R."/>
            <person name="Osoegawa K."/>
            <person name="de Jong P."/>
            <person name="Grimwood J."/>
            <person name="Chapman J.A."/>
            <person name="Shapiro H."/>
            <person name="Aerts A."/>
            <person name="Otillar R.P."/>
            <person name="Terry A.Y."/>
            <person name="Boore J.L."/>
            <person name="Grigoriev I.V."/>
            <person name="Lindberg D.R."/>
            <person name="Seaver E.C."/>
            <person name="Weisblat D.A."/>
            <person name="Putnam N.H."/>
            <person name="Rokhsar D.S."/>
        </authorList>
    </citation>
    <scope>NUCLEOTIDE SEQUENCE</scope>
</reference>
<sequence length="73" mass="8109">LIIATSIALAFHTFELVGLFTGISTFANAQSIISCLAHVSGSVVLILFHLESWPSYLFWYVFGFCAFLPFMTE</sequence>
<accession>T1EJW9</accession>
<keyword evidence="10" id="KW-1185">Reference proteome</keyword>
<keyword evidence="3 7" id="KW-0812">Transmembrane</keyword>
<dbReference type="EnsemblMetazoa" id="HelroT147116">
    <property type="protein sequence ID" value="HelroP147116"/>
    <property type="gene ID" value="HelroG147116"/>
</dbReference>
<dbReference type="InParanoid" id="T1EJW9"/>
<feature type="transmembrane region" description="Helical" evidence="7">
    <location>
        <begin position="53"/>
        <end position="71"/>
    </location>
</feature>
<dbReference type="STRING" id="6412.T1EJW9"/>
<keyword evidence="6 7" id="KW-0472">Membrane</keyword>
<evidence type="ECO:0000256" key="6">
    <source>
        <dbReference type="ARBA" id="ARBA00023136"/>
    </source>
</evidence>
<dbReference type="OMA" id="WCCLELE"/>
<comment type="subcellular location">
    <subcellularLocation>
        <location evidence="1">Membrane</location>
        <topology evidence="1">Multi-pass membrane protein</topology>
    </subcellularLocation>
</comment>
<evidence type="ECO:0000256" key="7">
    <source>
        <dbReference type="SAM" id="Phobius"/>
    </source>
</evidence>
<evidence type="ECO:0000256" key="2">
    <source>
        <dbReference type="ARBA" id="ARBA00015652"/>
    </source>
</evidence>
<name>T1EJW9_HELRO</name>
<gene>
    <name evidence="9" type="primary">20196869</name>
    <name evidence="8" type="ORF">HELRODRAFT_147116</name>
</gene>
<dbReference type="EMBL" id="KB096183">
    <property type="protein sequence ID" value="ESO07523.1"/>
    <property type="molecule type" value="Genomic_DNA"/>
</dbReference>
<dbReference type="CTD" id="20196869"/>
<evidence type="ECO:0000256" key="4">
    <source>
        <dbReference type="ARBA" id="ARBA00022794"/>
    </source>
</evidence>
<evidence type="ECO:0000313" key="9">
    <source>
        <dbReference type="EnsemblMetazoa" id="HelroP147116"/>
    </source>
</evidence>
<protein>
    <recommendedName>
        <fullName evidence="2">Transmembrane protein 107</fullName>
    </recommendedName>
</protein>
<dbReference type="HOGENOM" id="CLU_2711966_0_0_1"/>
<dbReference type="EMBL" id="AMQM01003466">
    <property type="status" value="NOT_ANNOTATED_CDS"/>
    <property type="molecule type" value="Genomic_DNA"/>
</dbReference>
<reference evidence="10" key="1">
    <citation type="submission" date="2012-12" db="EMBL/GenBank/DDBJ databases">
        <authorList>
            <person name="Hellsten U."/>
            <person name="Grimwood J."/>
            <person name="Chapman J.A."/>
            <person name="Shapiro H."/>
            <person name="Aerts A."/>
            <person name="Otillar R.P."/>
            <person name="Terry A.Y."/>
            <person name="Boore J.L."/>
            <person name="Simakov O."/>
            <person name="Marletaz F."/>
            <person name="Cho S.-J."/>
            <person name="Edsinger-Gonzales E."/>
            <person name="Havlak P."/>
            <person name="Kuo D.-H."/>
            <person name="Larsson T."/>
            <person name="Lv J."/>
            <person name="Arendt D."/>
            <person name="Savage R."/>
            <person name="Osoegawa K."/>
            <person name="de Jong P."/>
            <person name="Lindberg D.R."/>
            <person name="Seaver E.C."/>
            <person name="Weisblat D.A."/>
            <person name="Putnam N.H."/>
            <person name="Grigoriev I.V."/>
            <person name="Rokhsar D.S."/>
        </authorList>
    </citation>
    <scope>NUCLEOTIDE SEQUENCE</scope>
</reference>
<evidence type="ECO:0000256" key="1">
    <source>
        <dbReference type="ARBA" id="ARBA00004141"/>
    </source>
</evidence>
<evidence type="ECO:0000256" key="5">
    <source>
        <dbReference type="ARBA" id="ARBA00022989"/>
    </source>
</evidence>
<keyword evidence="4" id="KW-0970">Cilium biogenesis/degradation</keyword>
<dbReference type="Pfam" id="PF14995">
    <property type="entry name" value="TMEM107"/>
    <property type="match status" value="1"/>
</dbReference>
<evidence type="ECO:0000256" key="3">
    <source>
        <dbReference type="ARBA" id="ARBA00022692"/>
    </source>
</evidence>
<organism evidence="9 10">
    <name type="scientific">Helobdella robusta</name>
    <name type="common">Californian leech</name>
    <dbReference type="NCBI Taxonomy" id="6412"/>
    <lineage>
        <taxon>Eukaryota</taxon>
        <taxon>Metazoa</taxon>
        <taxon>Spiralia</taxon>
        <taxon>Lophotrochozoa</taxon>
        <taxon>Annelida</taxon>
        <taxon>Clitellata</taxon>
        <taxon>Hirudinea</taxon>
        <taxon>Rhynchobdellida</taxon>
        <taxon>Glossiphoniidae</taxon>
        <taxon>Helobdella</taxon>
    </lineage>
</organism>
<keyword evidence="5 7" id="KW-1133">Transmembrane helix</keyword>
<dbReference type="GO" id="GO:0016020">
    <property type="term" value="C:membrane"/>
    <property type="evidence" value="ECO:0007669"/>
    <property type="project" value="UniProtKB-SubCell"/>
</dbReference>
<reference evidence="9" key="3">
    <citation type="submission" date="2015-06" db="UniProtKB">
        <authorList>
            <consortium name="EnsemblMetazoa"/>
        </authorList>
    </citation>
    <scope>IDENTIFICATION</scope>
</reference>
<proteinExistence type="predicted"/>
<dbReference type="GeneID" id="20196869"/>
<dbReference type="GO" id="GO:0030030">
    <property type="term" value="P:cell projection organization"/>
    <property type="evidence" value="ECO:0007669"/>
    <property type="project" value="UniProtKB-KW"/>
</dbReference>